<feature type="transmembrane region" description="Helical" evidence="1">
    <location>
        <begin position="36"/>
        <end position="58"/>
    </location>
</feature>
<keyword evidence="3" id="KW-1185">Reference proteome</keyword>
<keyword evidence="1" id="KW-0472">Membrane</keyword>
<evidence type="ECO:0000256" key="1">
    <source>
        <dbReference type="SAM" id="Phobius"/>
    </source>
</evidence>
<keyword evidence="1" id="KW-1133">Transmembrane helix</keyword>
<evidence type="ECO:0000313" key="2">
    <source>
        <dbReference type="EnsemblMetazoa" id="AFAF007313-PA"/>
    </source>
</evidence>
<reference evidence="2" key="2">
    <citation type="submission" date="2020-05" db="UniProtKB">
        <authorList>
            <consortium name="EnsemblMetazoa"/>
        </authorList>
    </citation>
    <scope>IDENTIFICATION</scope>
    <source>
        <strain evidence="2">FAR1</strain>
    </source>
</reference>
<dbReference type="VEuPathDB" id="VectorBase:AFAF007313"/>
<evidence type="ECO:0000313" key="3">
    <source>
        <dbReference type="Proteomes" id="UP000075886"/>
    </source>
</evidence>
<dbReference type="EnsemblMetazoa" id="AFAF007313-RA">
    <property type="protein sequence ID" value="AFAF007313-PA"/>
    <property type="gene ID" value="AFAF007313"/>
</dbReference>
<dbReference type="Proteomes" id="UP000075886">
    <property type="component" value="Unassembled WGS sequence"/>
</dbReference>
<reference evidence="3" key="1">
    <citation type="submission" date="2014-01" db="EMBL/GenBank/DDBJ databases">
        <title>The Genome Sequence of Anopheles farauti FAR1 (V2).</title>
        <authorList>
            <consortium name="The Broad Institute Genomics Platform"/>
            <person name="Neafsey D.E."/>
            <person name="Besansky N."/>
            <person name="Howell P."/>
            <person name="Walton C."/>
            <person name="Young S.K."/>
            <person name="Zeng Q."/>
            <person name="Gargeya S."/>
            <person name="Fitzgerald M."/>
            <person name="Haas B."/>
            <person name="Abouelleil A."/>
            <person name="Allen A.W."/>
            <person name="Alvarado L."/>
            <person name="Arachchi H.M."/>
            <person name="Berlin A.M."/>
            <person name="Chapman S.B."/>
            <person name="Gainer-Dewar J."/>
            <person name="Goldberg J."/>
            <person name="Griggs A."/>
            <person name="Gujja S."/>
            <person name="Hansen M."/>
            <person name="Howarth C."/>
            <person name="Imamovic A."/>
            <person name="Ireland A."/>
            <person name="Larimer J."/>
            <person name="McCowan C."/>
            <person name="Murphy C."/>
            <person name="Pearson M."/>
            <person name="Poon T.W."/>
            <person name="Priest M."/>
            <person name="Roberts A."/>
            <person name="Saif S."/>
            <person name="Shea T."/>
            <person name="Sisk P."/>
            <person name="Sykes S."/>
            <person name="Wortman J."/>
            <person name="Nusbaum C."/>
            <person name="Birren B."/>
        </authorList>
    </citation>
    <scope>NUCLEOTIDE SEQUENCE [LARGE SCALE GENOMIC DNA]</scope>
    <source>
        <strain evidence="3">FAR1</strain>
    </source>
</reference>
<proteinExistence type="predicted"/>
<keyword evidence="1" id="KW-0812">Transmembrane</keyword>
<organism evidence="2 3">
    <name type="scientific">Anopheles farauti</name>
    <dbReference type="NCBI Taxonomy" id="69004"/>
    <lineage>
        <taxon>Eukaryota</taxon>
        <taxon>Metazoa</taxon>
        <taxon>Ecdysozoa</taxon>
        <taxon>Arthropoda</taxon>
        <taxon>Hexapoda</taxon>
        <taxon>Insecta</taxon>
        <taxon>Pterygota</taxon>
        <taxon>Neoptera</taxon>
        <taxon>Endopterygota</taxon>
        <taxon>Diptera</taxon>
        <taxon>Nematocera</taxon>
        <taxon>Culicoidea</taxon>
        <taxon>Culicidae</taxon>
        <taxon>Anophelinae</taxon>
        <taxon>Anopheles</taxon>
    </lineage>
</organism>
<name>A0A182QCB5_9DIPT</name>
<dbReference type="AlphaFoldDB" id="A0A182QCB5"/>
<accession>A0A182QCB5</accession>
<protein>
    <submittedName>
        <fullName evidence="2">Uncharacterized protein</fullName>
    </submittedName>
</protein>
<dbReference type="EMBL" id="AXCN02001551">
    <property type="status" value="NOT_ANNOTATED_CDS"/>
    <property type="molecule type" value="Genomic_DNA"/>
</dbReference>
<sequence length="114" mass="12263">MAHDVMSRNRFVVVVAVVVVVVDRLGVPCSISSIFMAYLAVVGIVMMRQAISAAFVTFSAGHVNVLSAAGQPIIFDDHDGVDYDLLWSGPSLLRVYTDQIVDHGSIMGPIVECI</sequence>